<evidence type="ECO:0000256" key="2">
    <source>
        <dbReference type="ARBA" id="ARBA00004496"/>
    </source>
</evidence>
<dbReference type="PANTHER" id="PTHR10012:SF5">
    <property type="entry name" value="SERINE_THREONINE-PROTEIN PHOSPHATASE 2A ACTIVATOR 2"/>
    <property type="match status" value="1"/>
</dbReference>
<keyword evidence="6" id="KW-0697">Rotamase</keyword>
<dbReference type="GO" id="GO:0007052">
    <property type="term" value="P:mitotic spindle organization"/>
    <property type="evidence" value="ECO:0007669"/>
    <property type="project" value="TreeGrafter"/>
</dbReference>
<dbReference type="InterPro" id="IPR037218">
    <property type="entry name" value="PTPA_sf"/>
</dbReference>
<evidence type="ECO:0000313" key="10">
    <source>
        <dbReference type="Proteomes" id="UP000054018"/>
    </source>
</evidence>
<dbReference type="HOGENOM" id="CLU_1261981_0_0_1"/>
<dbReference type="GO" id="GO:0005634">
    <property type="term" value="C:nucleus"/>
    <property type="evidence" value="ECO:0007669"/>
    <property type="project" value="TreeGrafter"/>
</dbReference>
<dbReference type="OrthoDB" id="16120at2759"/>
<comment type="similarity">
    <text evidence="3">Belongs to the PTPA-type PPIase family.</text>
</comment>
<sequence length="219" mass="24421">MGPRRLLLPALPVGICSIMRYAYFLFPLGLSVPVDVDWLCSGHKYLHPKAIHDNEVVDELANDYMHFARIKFINSVCLCPYVSVTIVALTGFSDKNSFSPVALAYARRHFSCTWFLRTPYAQPSTAAILFPKVENMGQGQPAMIKRYKAQVPGRLFVMQHFLFGSILPCKGPPPPSETVHAGDEGRGDCCGYPSERFCSCEGKGGREEDRRAWDMTGPI</sequence>
<accession>A0A0C9ZID3</accession>
<proteinExistence type="inferred from homology"/>
<evidence type="ECO:0000256" key="6">
    <source>
        <dbReference type="ARBA" id="ARBA00023110"/>
    </source>
</evidence>
<keyword evidence="5" id="KW-0963">Cytoplasm</keyword>
<dbReference type="PANTHER" id="PTHR10012">
    <property type="entry name" value="SERINE/THREONINE-PROTEIN PHOSPHATASE 2A REGULATORY SUBUNIT B"/>
    <property type="match status" value="1"/>
</dbReference>
<dbReference type="SUPFAM" id="SSF140984">
    <property type="entry name" value="PTPA-like"/>
    <property type="match status" value="2"/>
</dbReference>
<dbReference type="InterPro" id="IPR004327">
    <property type="entry name" value="Phstyr_phstse_ac"/>
</dbReference>
<evidence type="ECO:0000256" key="1">
    <source>
        <dbReference type="ARBA" id="ARBA00000971"/>
    </source>
</evidence>
<evidence type="ECO:0000256" key="4">
    <source>
        <dbReference type="ARBA" id="ARBA00013194"/>
    </source>
</evidence>
<organism evidence="9 10">
    <name type="scientific">Pisolithus microcarpus 441</name>
    <dbReference type="NCBI Taxonomy" id="765257"/>
    <lineage>
        <taxon>Eukaryota</taxon>
        <taxon>Fungi</taxon>
        <taxon>Dikarya</taxon>
        <taxon>Basidiomycota</taxon>
        <taxon>Agaricomycotina</taxon>
        <taxon>Agaricomycetes</taxon>
        <taxon>Agaricomycetidae</taxon>
        <taxon>Boletales</taxon>
        <taxon>Sclerodermatineae</taxon>
        <taxon>Pisolithaceae</taxon>
        <taxon>Pisolithus</taxon>
    </lineage>
</organism>
<evidence type="ECO:0000256" key="8">
    <source>
        <dbReference type="ARBA" id="ARBA00025287"/>
    </source>
</evidence>
<dbReference type="STRING" id="765257.A0A0C9ZID3"/>
<dbReference type="AlphaFoldDB" id="A0A0C9ZID3"/>
<name>A0A0C9ZID3_9AGAM</name>
<dbReference type="GO" id="GO:0005737">
    <property type="term" value="C:cytoplasm"/>
    <property type="evidence" value="ECO:0007669"/>
    <property type="project" value="UniProtKB-SubCell"/>
</dbReference>
<dbReference type="Gene3D" id="1.20.120.1150">
    <property type="match status" value="1"/>
</dbReference>
<dbReference type="EMBL" id="KN833779">
    <property type="protein sequence ID" value="KIK19758.1"/>
    <property type="molecule type" value="Genomic_DNA"/>
</dbReference>
<dbReference type="GO" id="GO:0008160">
    <property type="term" value="F:protein tyrosine phosphatase activator activity"/>
    <property type="evidence" value="ECO:0007669"/>
    <property type="project" value="TreeGrafter"/>
</dbReference>
<evidence type="ECO:0000256" key="5">
    <source>
        <dbReference type="ARBA" id="ARBA00022490"/>
    </source>
</evidence>
<reference evidence="10" key="2">
    <citation type="submission" date="2015-01" db="EMBL/GenBank/DDBJ databases">
        <title>Evolutionary Origins and Diversification of the Mycorrhizal Mutualists.</title>
        <authorList>
            <consortium name="DOE Joint Genome Institute"/>
            <consortium name="Mycorrhizal Genomics Consortium"/>
            <person name="Kohler A."/>
            <person name="Kuo A."/>
            <person name="Nagy L.G."/>
            <person name="Floudas D."/>
            <person name="Copeland A."/>
            <person name="Barry K.W."/>
            <person name="Cichocki N."/>
            <person name="Veneault-Fourrey C."/>
            <person name="LaButti K."/>
            <person name="Lindquist E.A."/>
            <person name="Lipzen A."/>
            <person name="Lundell T."/>
            <person name="Morin E."/>
            <person name="Murat C."/>
            <person name="Riley R."/>
            <person name="Ohm R."/>
            <person name="Sun H."/>
            <person name="Tunlid A."/>
            <person name="Henrissat B."/>
            <person name="Grigoriev I.V."/>
            <person name="Hibbett D.S."/>
            <person name="Martin F."/>
        </authorList>
    </citation>
    <scope>NUCLEOTIDE SEQUENCE [LARGE SCALE GENOMIC DNA]</scope>
    <source>
        <strain evidence="10">441</strain>
    </source>
</reference>
<reference evidence="9 10" key="1">
    <citation type="submission" date="2014-04" db="EMBL/GenBank/DDBJ databases">
        <authorList>
            <consortium name="DOE Joint Genome Institute"/>
            <person name="Kuo A."/>
            <person name="Kohler A."/>
            <person name="Costa M.D."/>
            <person name="Nagy L.G."/>
            <person name="Floudas D."/>
            <person name="Copeland A."/>
            <person name="Barry K.W."/>
            <person name="Cichocki N."/>
            <person name="Veneault-Fourrey C."/>
            <person name="LaButti K."/>
            <person name="Lindquist E.A."/>
            <person name="Lipzen A."/>
            <person name="Lundell T."/>
            <person name="Morin E."/>
            <person name="Murat C."/>
            <person name="Sun H."/>
            <person name="Tunlid A."/>
            <person name="Henrissat B."/>
            <person name="Grigoriev I.V."/>
            <person name="Hibbett D.S."/>
            <person name="Martin F."/>
            <person name="Nordberg H.P."/>
            <person name="Cantor M.N."/>
            <person name="Hua S.X."/>
        </authorList>
    </citation>
    <scope>NUCLEOTIDE SEQUENCE [LARGE SCALE GENOMIC DNA]</scope>
    <source>
        <strain evidence="9 10">441</strain>
    </source>
</reference>
<keyword evidence="10" id="KW-1185">Reference proteome</keyword>
<comment type="function">
    <text evidence="8">PPIases accelerate the folding of proteins. It catalyzes the cis-trans isomerization of proline imidic peptide bonds in oligopeptides. Acts as a regulatory subunit for PP2A-like phosphatases modulating their activity or substrate specificity, probably by inducing a conformational change in the catalytic subunit, a direct target of the PPIase. Can reactivate inactive phosphatase PP2A-phosphatase methylesterase complexes (PP2Ai) in presence of ATP and Mg(2+) by dissociating the inactive form from the complex.</text>
</comment>
<dbReference type="EC" id="5.2.1.8" evidence="4"/>
<dbReference type="InterPro" id="IPR043170">
    <property type="entry name" value="PTPA_C_lid"/>
</dbReference>
<comment type="catalytic activity">
    <reaction evidence="1">
        <text>[protein]-peptidylproline (omega=180) = [protein]-peptidylproline (omega=0)</text>
        <dbReference type="Rhea" id="RHEA:16237"/>
        <dbReference type="Rhea" id="RHEA-COMP:10747"/>
        <dbReference type="Rhea" id="RHEA-COMP:10748"/>
        <dbReference type="ChEBI" id="CHEBI:83833"/>
        <dbReference type="ChEBI" id="CHEBI:83834"/>
        <dbReference type="EC" id="5.2.1.8"/>
    </reaction>
</comment>
<comment type="subcellular location">
    <subcellularLocation>
        <location evidence="2">Cytoplasm</location>
    </subcellularLocation>
</comment>
<keyword evidence="7" id="KW-0413">Isomerase</keyword>
<evidence type="ECO:0000256" key="3">
    <source>
        <dbReference type="ARBA" id="ARBA00011019"/>
    </source>
</evidence>
<evidence type="ECO:0000313" key="9">
    <source>
        <dbReference type="EMBL" id="KIK19758.1"/>
    </source>
</evidence>
<dbReference type="GO" id="GO:0003755">
    <property type="term" value="F:peptidyl-prolyl cis-trans isomerase activity"/>
    <property type="evidence" value="ECO:0007669"/>
    <property type="project" value="UniProtKB-KW"/>
</dbReference>
<dbReference type="GO" id="GO:0000159">
    <property type="term" value="C:protein phosphatase type 2A complex"/>
    <property type="evidence" value="ECO:0007669"/>
    <property type="project" value="TreeGrafter"/>
</dbReference>
<protein>
    <recommendedName>
        <fullName evidence="4">peptidylprolyl isomerase</fullName>
        <ecNumber evidence="4">5.2.1.8</ecNumber>
    </recommendedName>
</protein>
<evidence type="ECO:0000256" key="7">
    <source>
        <dbReference type="ARBA" id="ARBA00023235"/>
    </source>
</evidence>
<dbReference type="Proteomes" id="UP000054018">
    <property type="component" value="Unassembled WGS sequence"/>
</dbReference>
<gene>
    <name evidence="9" type="ORF">PISMIDRAFT_618793</name>
</gene>